<dbReference type="PANTHER" id="PTHR46865">
    <property type="entry name" value="OXIDOREDUCTASE-RELATED"/>
    <property type="match status" value="1"/>
</dbReference>
<sequence length="237" mass="24956">MRALVIGAGPAGLTATLVLRRAGWDVHLVEEAPELRTQGFAVPVHERGCAVLTALGLRPATTGPVEMPRGDLVRLLAGEVLRLGGLDTGVRAQDLVDLFGDYDVVLGADGIDSPTRALAGFPDGRRATGFSLALYRDDPAAGPRVFPTGEEPGGTPWRVDEITQIELPHWSRGHVMLIGDAAAACGAATGFSTTVALVMAYQVANALVAGRTPAEVEARLRPWVTEQQAAARRRLPA</sequence>
<evidence type="ECO:0000259" key="1">
    <source>
        <dbReference type="Pfam" id="PF01494"/>
    </source>
</evidence>
<comment type="caution">
    <text evidence="2">The sequence shown here is derived from an EMBL/GenBank/DDBJ whole genome shotgun (WGS) entry which is preliminary data.</text>
</comment>
<dbReference type="InterPro" id="IPR051704">
    <property type="entry name" value="FAD_aromatic-hydroxylase"/>
</dbReference>
<dbReference type="GO" id="GO:0071949">
    <property type="term" value="F:FAD binding"/>
    <property type="evidence" value="ECO:0007669"/>
    <property type="project" value="InterPro"/>
</dbReference>
<evidence type="ECO:0000313" key="2">
    <source>
        <dbReference type="EMBL" id="NLA55353.1"/>
    </source>
</evidence>
<dbReference type="SUPFAM" id="SSF51905">
    <property type="entry name" value="FAD/NAD(P)-binding domain"/>
    <property type="match status" value="1"/>
</dbReference>
<dbReference type="InterPro" id="IPR002938">
    <property type="entry name" value="FAD-bd"/>
</dbReference>
<protein>
    <submittedName>
        <fullName evidence="2">FAD-binding protein</fullName>
    </submittedName>
</protein>
<reference evidence="2 3" key="1">
    <citation type="journal article" date="2020" name="Biotechnol. Biofuels">
        <title>New insights from the biogas microbiome by comprehensive genome-resolved metagenomics of nearly 1600 species originating from multiple anaerobic digesters.</title>
        <authorList>
            <person name="Campanaro S."/>
            <person name="Treu L."/>
            <person name="Rodriguez-R L.M."/>
            <person name="Kovalovszki A."/>
            <person name="Ziels R.M."/>
            <person name="Maus I."/>
            <person name="Zhu X."/>
            <person name="Kougias P.G."/>
            <person name="Basile A."/>
            <person name="Luo G."/>
            <person name="Schluter A."/>
            <person name="Konstantinidis K.T."/>
            <person name="Angelidaki I."/>
        </authorList>
    </citation>
    <scope>NUCLEOTIDE SEQUENCE [LARGE SCALE GENOMIC DNA]</scope>
    <source>
        <strain evidence="2">AS15tlH2ME_198</strain>
    </source>
</reference>
<gene>
    <name evidence="2" type="ORF">GX859_03490</name>
</gene>
<proteinExistence type="predicted"/>
<dbReference type="AlphaFoldDB" id="A0A7X6SUP7"/>
<name>A0A7X6SUP7_9CORY</name>
<dbReference type="Proteomes" id="UP000557899">
    <property type="component" value="Unassembled WGS sequence"/>
</dbReference>
<feature type="domain" description="FAD-binding" evidence="1">
    <location>
        <begin position="3"/>
        <end position="58"/>
    </location>
</feature>
<accession>A0A7X6SUP7</accession>
<dbReference type="EMBL" id="JAAZHI010000079">
    <property type="protein sequence ID" value="NLA55353.1"/>
    <property type="molecule type" value="Genomic_DNA"/>
</dbReference>
<evidence type="ECO:0000313" key="3">
    <source>
        <dbReference type="Proteomes" id="UP000557899"/>
    </source>
</evidence>
<dbReference type="PANTHER" id="PTHR46865:SF2">
    <property type="entry name" value="MONOOXYGENASE"/>
    <property type="match status" value="1"/>
</dbReference>
<dbReference type="Pfam" id="PF01494">
    <property type="entry name" value="FAD_binding_3"/>
    <property type="match status" value="1"/>
</dbReference>
<dbReference type="InterPro" id="IPR036188">
    <property type="entry name" value="FAD/NAD-bd_sf"/>
</dbReference>
<organism evidence="2 3">
    <name type="scientific">Corynebacterium humireducens</name>
    <dbReference type="NCBI Taxonomy" id="1223514"/>
    <lineage>
        <taxon>Bacteria</taxon>
        <taxon>Bacillati</taxon>
        <taxon>Actinomycetota</taxon>
        <taxon>Actinomycetes</taxon>
        <taxon>Mycobacteriales</taxon>
        <taxon>Corynebacteriaceae</taxon>
        <taxon>Corynebacterium</taxon>
    </lineage>
</organism>
<dbReference type="Gene3D" id="3.50.50.60">
    <property type="entry name" value="FAD/NAD(P)-binding domain"/>
    <property type="match status" value="2"/>
</dbReference>